<evidence type="ECO:0000313" key="2">
    <source>
        <dbReference type="Proteomes" id="UP001422074"/>
    </source>
</evidence>
<accession>A0ABU9WZN1</accession>
<organism evidence="1 2">
    <name type="scientific">Sinomonas halotolerans</name>
    <dbReference type="NCBI Taxonomy" id="1644133"/>
    <lineage>
        <taxon>Bacteria</taxon>
        <taxon>Bacillati</taxon>
        <taxon>Actinomycetota</taxon>
        <taxon>Actinomycetes</taxon>
        <taxon>Micrococcales</taxon>
        <taxon>Micrococcaceae</taxon>
        <taxon>Sinomonas</taxon>
    </lineage>
</organism>
<sequence>MKIDTRRTPERSLRAPERPVLCRFPRLLAVLGLMLGLLGMHGMAAHAAGPVHAVGPVHAAGPAHAAAHGSVASVVAVEGHASDHGGFLAHEKRPRVPADVCVPGEDGSPEHSVDCLPAPPAAPPAVVAATPLGRSDAIEHTAPVRIPTAVKARAPAPDLLGLSVSRT</sequence>
<proteinExistence type="predicted"/>
<comment type="caution">
    <text evidence="1">The sequence shown here is derived from an EMBL/GenBank/DDBJ whole genome shotgun (WGS) entry which is preliminary data.</text>
</comment>
<reference evidence="1 2" key="1">
    <citation type="submission" date="2024-05" db="EMBL/GenBank/DDBJ databases">
        <title>Sinomonas sp. nov., isolated from a waste landfill.</title>
        <authorList>
            <person name="Zhao Y."/>
        </authorList>
    </citation>
    <scope>NUCLEOTIDE SEQUENCE [LARGE SCALE GENOMIC DNA]</scope>
    <source>
        <strain evidence="1 2">CCTCC AB2014300</strain>
    </source>
</reference>
<keyword evidence="2" id="KW-1185">Reference proteome</keyword>
<name>A0ABU9WZN1_9MICC</name>
<dbReference type="Proteomes" id="UP001422074">
    <property type="component" value="Unassembled WGS sequence"/>
</dbReference>
<evidence type="ECO:0000313" key="1">
    <source>
        <dbReference type="EMBL" id="MEN2744506.1"/>
    </source>
</evidence>
<dbReference type="EMBL" id="JBDFRB010000005">
    <property type="protein sequence ID" value="MEN2744506.1"/>
    <property type="molecule type" value="Genomic_DNA"/>
</dbReference>
<protein>
    <submittedName>
        <fullName evidence="1">Uncharacterized protein</fullName>
    </submittedName>
</protein>
<dbReference type="RefSeq" id="WP_345884570.1">
    <property type="nucleotide sequence ID" value="NZ_JBDFRB010000005.1"/>
</dbReference>
<gene>
    <name evidence="1" type="ORF">ABCQ75_08120</name>
</gene>